<dbReference type="EMBL" id="CP036402">
    <property type="protein sequence ID" value="QBI18601.1"/>
    <property type="molecule type" value="Genomic_DNA"/>
</dbReference>
<evidence type="ECO:0000313" key="4">
    <source>
        <dbReference type="Proteomes" id="UP000291469"/>
    </source>
</evidence>
<reference evidence="3 4" key="1">
    <citation type="submission" date="2019-01" db="EMBL/GenBank/DDBJ databases">
        <title>Egibacter rhizosphaerae EGI 80759T.</title>
        <authorList>
            <person name="Chen D.-D."/>
            <person name="Tian Y."/>
            <person name="Jiao J.-Y."/>
            <person name="Zhang X.-T."/>
            <person name="Zhang Y.-G."/>
            <person name="Zhang Y."/>
            <person name="Xiao M."/>
            <person name="Shu W.-S."/>
            <person name="Li W.-J."/>
        </authorList>
    </citation>
    <scope>NUCLEOTIDE SEQUENCE [LARGE SCALE GENOMIC DNA]</scope>
    <source>
        <strain evidence="3 4">EGI 80759</strain>
    </source>
</reference>
<accession>A0A411YBJ7</accession>
<dbReference type="SUPFAM" id="SSF56176">
    <property type="entry name" value="FAD-binding/transporter-associated domain-like"/>
    <property type="match status" value="1"/>
</dbReference>
<organism evidence="3 4">
    <name type="scientific">Egibacter rhizosphaerae</name>
    <dbReference type="NCBI Taxonomy" id="1670831"/>
    <lineage>
        <taxon>Bacteria</taxon>
        <taxon>Bacillati</taxon>
        <taxon>Actinomycetota</taxon>
        <taxon>Nitriliruptoria</taxon>
        <taxon>Egibacterales</taxon>
        <taxon>Egibacteraceae</taxon>
        <taxon>Egibacter</taxon>
    </lineage>
</organism>
<feature type="region of interest" description="Disordered" evidence="1">
    <location>
        <begin position="346"/>
        <end position="365"/>
    </location>
</feature>
<dbReference type="AlphaFoldDB" id="A0A411YBJ7"/>
<feature type="region of interest" description="Disordered" evidence="1">
    <location>
        <begin position="44"/>
        <end position="87"/>
    </location>
</feature>
<feature type="compositionally biased region" description="Low complexity" evidence="1">
    <location>
        <begin position="1"/>
        <end position="16"/>
    </location>
</feature>
<dbReference type="InterPro" id="IPR016169">
    <property type="entry name" value="FAD-bd_PCMH_sub2"/>
</dbReference>
<evidence type="ECO:0000313" key="3">
    <source>
        <dbReference type="EMBL" id="QBI18601.1"/>
    </source>
</evidence>
<sequence length="388" mass="39157">MGLVSAAPTPSTPSTPGEVAEAITEARSAGTALVPRRGGSVLARLPAGEGVGAGQDGDDGATAGPDGDDGATADTVPADPVGAGAVGTRPLDLGGLTGIVERRPEDLTLTVRAGTRLDEVAGVLAASGQECPIEAPTDARGALGTTVGGRLATALAGPRQLGARPLRDWVLRVRFVTGEARPARSGGVTVKDVTGFDLARLLCGAWGTLAVLTEVTLKVRPAPPHAAWFATAVPRERWLPRVFGPSAVVASPNETRVLLEGHPDDVAEQSAAAGLEPSEAPVPPATARLAVSPAALDAVTRRVATRCHDWAAFHGVGVLCVDAPHGELAALRAEAEAAGGSLLVLDPSAPGPALASDERPQSGRLVDALDPDRVLHPGVLATAPRRAS</sequence>
<dbReference type="PANTHER" id="PTHR11748:SF103">
    <property type="entry name" value="GLYCOLATE OXIDASE SUBUNIT GLCE"/>
    <property type="match status" value="1"/>
</dbReference>
<dbReference type="Pfam" id="PF01565">
    <property type="entry name" value="FAD_binding_4"/>
    <property type="match status" value="1"/>
</dbReference>
<feature type="region of interest" description="Disordered" evidence="1">
    <location>
        <begin position="1"/>
        <end position="21"/>
    </location>
</feature>
<dbReference type="PROSITE" id="PS51387">
    <property type="entry name" value="FAD_PCMH"/>
    <property type="match status" value="1"/>
</dbReference>
<gene>
    <name evidence="3" type="ORF">ER308_02820</name>
</gene>
<evidence type="ECO:0000259" key="2">
    <source>
        <dbReference type="PROSITE" id="PS51387"/>
    </source>
</evidence>
<dbReference type="PANTHER" id="PTHR11748">
    <property type="entry name" value="D-LACTATE DEHYDROGENASE"/>
    <property type="match status" value="1"/>
</dbReference>
<proteinExistence type="predicted"/>
<dbReference type="GO" id="GO:0071949">
    <property type="term" value="F:FAD binding"/>
    <property type="evidence" value="ECO:0007669"/>
    <property type="project" value="InterPro"/>
</dbReference>
<dbReference type="InterPro" id="IPR036318">
    <property type="entry name" value="FAD-bd_PCMH-like_sf"/>
</dbReference>
<dbReference type="RefSeq" id="WP_131153599.1">
    <property type="nucleotide sequence ID" value="NZ_CP036402.1"/>
</dbReference>
<dbReference type="KEGG" id="erz:ER308_02820"/>
<dbReference type="OrthoDB" id="9811557at2"/>
<dbReference type="Proteomes" id="UP000291469">
    <property type="component" value="Chromosome"/>
</dbReference>
<evidence type="ECO:0000256" key="1">
    <source>
        <dbReference type="SAM" id="MobiDB-lite"/>
    </source>
</evidence>
<dbReference type="InterPro" id="IPR006094">
    <property type="entry name" value="Oxid_FAD_bind_N"/>
</dbReference>
<feature type="domain" description="FAD-binding PCMH-type" evidence="2">
    <location>
        <begin position="3"/>
        <end position="222"/>
    </location>
</feature>
<dbReference type="InterPro" id="IPR016166">
    <property type="entry name" value="FAD-bd_PCMH"/>
</dbReference>
<name>A0A411YBJ7_9ACTN</name>
<keyword evidence="4" id="KW-1185">Reference proteome</keyword>
<dbReference type="Gene3D" id="3.30.465.10">
    <property type="match status" value="1"/>
</dbReference>
<protein>
    <submittedName>
        <fullName evidence="3">FAD-binding protein</fullName>
    </submittedName>
</protein>